<keyword evidence="10" id="KW-1185">Reference proteome</keyword>
<evidence type="ECO:0000256" key="2">
    <source>
        <dbReference type="ARBA" id="ARBA00022448"/>
    </source>
</evidence>
<keyword evidence="2" id="KW-0813">Transport</keyword>
<dbReference type="Gene3D" id="1.20.1720.10">
    <property type="entry name" value="Multidrug resistance protein D"/>
    <property type="match status" value="1"/>
</dbReference>
<dbReference type="InterPro" id="IPR004638">
    <property type="entry name" value="EmrB-like"/>
</dbReference>
<reference evidence="9 10" key="1">
    <citation type="submission" date="2016-10" db="EMBL/GenBank/DDBJ databases">
        <authorList>
            <person name="de Groot N.N."/>
        </authorList>
    </citation>
    <scope>NUCLEOTIDE SEQUENCE [LARGE SCALE GENOMIC DNA]</scope>
    <source>
        <strain evidence="9 10">DSM 21001</strain>
    </source>
</reference>
<dbReference type="RefSeq" id="WP_089839005.1">
    <property type="nucleotide sequence ID" value="NZ_FOZL01000001.1"/>
</dbReference>
<dbReference type="GO" id="GO:0022857">
    <property type="term" value="F:transmembrane transporter activity"/>
    <property type="evidence" value="ECO:0007669"/>
    <property type="project" value="InterPro"/>
</dbReference>
<keyword evidence="5 7" id="KW-1133">Transmembrane helix</keyword>
<dbReference type="InterPro" id="IPR020846">
    <property type="entry name" value="MFS_dom"/>
</dbReference>
<dbReference type="PROSITE" id="PS50850">
    <property type="entry name" value="MFS"/>
    <property type="match status" value="1"/>
</dbReference>
<protein>
    <submittedName>
        <fullName evidence="9">MFS transporter, DHA2 family, multidrug resistance protein</fullName>
    </submittedName>
</protein>
<dbReference type="OrthoDB" id="102502at2"/>
<dbReference type="CDD" id="cd17503">
    <property type="entry name" value="MFS_LmrB_MDR_like"/>
    <property type="match status" value="1"/>
</dbReference>
<gene>
    <name evidence="9" type="ORF">SAMN05421771_2071</name>
</gene>
<dbReference type="PANTHER" id="PTHR23501">
    <property type="entry name" value="MAJOR FACILITATOR SUPERFAMILY"/>
    <property type="match status" value="1"/>
</dbReference>
<evidence type="ECO:0000256" key="6">
    <source>
        <dbReference type="ARBA" id="ARBA00023136"/>
    </source>
</evidence>
<feature type="transmembrane region" description="Helical" evidence="7">
    <location>
        <begin position="243"/>
        <end position="265"/>
    </location>
</feature>
<feature type="transmembrane region" description="Helical" evidence="7">
    <location>
        <begin position="285"/>
        <end position="302"/>
    </location>
</feature>
<feature type="transmembrane region" description="Helical" evidence="7">
    <location>
        <begin position="84"/>
        <end position="111"/>
    </location>
</feature>
<dbReference type="STRING" id="474950.SAMN05421771_2071"/>
<keyword evidence="4 7" id="KW-0812">Transmembrane</keyword>
<dbReference type="NCBIfam" id="TIGR00711">
    <property type="entry name" value="efflux_EmrB"/>
    <property type="match status" value="1"/>
</dbReference>
<feature type="transmembrane region" description="Helical" evidence="7">
    <location>
        <begin position="56"/>
        <end position="78"/>
    </location>
</feature>
<dbReference type="PANTHER" id="PTHR23501:SF174">
    <property type="entry name" value="MULTIDRUG EXPORT PROTEIN EMRB-RELATED"/>
    <property type="match status" value="1"/>
</dbReference>
<feature type="transmembrane region" description="Helical" evidence="7">
    <location>
        <begin position="143"/>
        <end position="164"/>
    </location>
</feature>
<keyword evidence="3" id="KW-1003">Cell membrane</keyword>
<comment type="subcellular location">
    <subcellularLocation>
        <location evidence="1">Cell membrane</location>
        <topology evidence="1">Multi-pass membrane protein</topology>
    </subcellularLocation>
</comment>
<dbReference type="GO" id="GO:0005886">
    <property type="term" value="C:plasma membrane"/>
    <property type="evidence" value="ECO:0007669"/>
    <property type="project" value="UniProtKB-SubCell"/>
</dbReference>
<dbReference type="Pfam" id="PF07690">
    <property type="entry name" value="MFS_1"/>
    <property type="match status" value="1"/>
</dbReference>
<feature type="transmembrane region" description="Helical" evidence="7">
    <location>
        <begin position="212"/>
        <end position="231"/>
    </location>
</feature>
<name>A0A1I6M918_9BACT</name>
<dbReference type="Proteomes" id="UP000199024">
    <property type="component" value="Unassembled WGS sequence"/>
</dbReference>
<evidence type="ECO:0000256" key="3">
    <source>
        <dbReference type="ARBA" id="ARBA00022475"/>
    </source>
</evidence>
<evidence type="ECO:0000313" key="10">
    <source>
        <dbReference type="Proteomes" id="UP000199024"/>
    </source>
</evidence>
<accession>A0A1I6M918</accession>
<keyword evidence="6 7" id="KW-0472">Membrane</keyword>
<feature type="domain" description="Major facilitator superfamily (MFS) profile" evidence="8">
    <location>
        <begin position="18"/>
        <end position="516"/>
    </location>
</feature>
<dbReference type="SUPFAM" id="SSF103473">
    <property type="entry name" value="MFS general substrate transporter"/>
    <property type="match status" value="1"/>
</dbReference>
<evidence type="ECO:0000256" key="1">
    <source>
        <dbReference type="ARBA" id="ARBA00004651"/>
    </source>
</evidence>
<proteinExistence type="predicted"/>
<evidence type="ECO:0000256" key="5">
    <source>
        <dbReference type="ARBA" id="ARBA00022989"/>
    </source>
</evidence>
<organism evidence="9 10">
    <name type="scientific">Granulicella pectinivorans</name>
    <dbReference type="NCBI Taxonomy" id="474950"/>
    <lineage>
        <taxon>Bacteria</taxon>
        <taxon>Pseudomonadati</taxon>
        <taxon>Acidobacteriota</taxon>
        <taxon>Terriglobia</taxon>
        <taxon>Terriglobales</taxon>
        <taxon>Acidobacteriaceae</taxon>
        <taxon>Granulicella</taxon>
    </lineage>
</organism>
<dbReference type="PRINTS" id="PR01036">
    <property type="entry name" value="TCRTETB"/>
</dbReference>
<dbReference type="Gene3D" id="1.20.1250.20">
    <property type="entry name" value="MFS general substrate transporter like domains"/>
    <property type="match status" value="1"/>
</dbReference>
<dbReference type="AlphaFoldDB" id="A0A1I6M918"/>
<feature type="transmembrane region" description="Helical" evidence="7">
    <location>
        <begin position="487"/>
        <end position="510"/>
    </location>
</feature>
<dbReference type="InterPro" id="IPR036259">
    <property type="entry name" value="MFS_trans_sf"/>
</dbReference>
<feature type="transmembrane region" description="Helical" evidence="7">
    <location>
        <begin position="170"/>
        <end position="192"/>
    </location>
</feature>
<evidence type="ECO:0000313" key="9">
    <source>
        <dbReference type="EMBL" id="SFS12147.1"/>
    </source>
</evidence>
<dbReference type="EMBL" id="FOZL01000001">
    <property type="protein sequence ID" value="SFS12147.1"/>
    <property type="molecule type" value="Genomic_DNA"/>
</dbReference>
<dbReference type="InterPro" id="IPR011701">
    <property type="entry name" value="MFS"/>
</dbReference>
<feature type="transmembrane region" description="Helical" evidence="7">
    <location>
        <begin position="351"/>
        <end position="369"/>
    </location>
</feature>
<evidence type="ECO:0000256" key="4">
    <source>
        <dbReference type="ARBA" id="ARBA00022692"/>
    </source>
</evidence>
<evidence type="ECO:0000256" key="7">
    <source>
        <dbReference type="SAM" id="Phobius"/>
    </source>
</evidence>
<evidence type="ECO:0000259" key="8">
    <source>
        <dbReference type="PROSITE" id="PS50850"/>
    </source>
</evidence>
<feature type="transmembrane region" description="Helical" evidence="7">
    <location>
        <begin position="389"/>
        <end position="406"/>
    </location>
</feature>
<feature type="transmembrane region" description="Helical" evidence="7">
    <location>
        <begin position="16"/>
        <end position="44"/>
    </location>
</feature>
<sequence length="524" mass="57384">MSDLETQPWVPKHNPWLIAITVSLATFMEVLDTSVANVALPHIAGSFGASQDESTWVLTSYLVSNAVILPIAAYLSTLLGRKRFYMICVALFGVSSLLCGLAPTLPLLLFFRVLQGLGGGGLGPSEQSILADTFSPAKRGQAFALYGLAIVMAPTIGPTVGGWITDNFDWRWIFFINLPVVVLSLYLTNRLVEDTPTIEREVKEARSGKFRVDYIGFSLLALTFGCLEVVLDKGQEDDWFSSPFIVAFIAISAISFISVIFWELWMARTKQRPILDLTLFKNRTFALSVGMMFVLGGTLYGVNTLLPQLLQNLMHYTAEQSGITLGSGGLATLLCMPLVGFLVGKVDPRKLISVGFILTAAGLFNMSGIDLQMSMGYAAKLRFMQSLGFGFLFIPISTMSYVGVAADKNNDVAGMTNLARNIGGSCGTAFFTTLLVRHEQLHQNVLVRHAVRSNVFFNNRMNQLIQSHGEHGALQQMYRSVQQQASLLSYLDVIYLFAFACTIMIPVAFLMKKAPSGGGEVVMH</sequence>
<feature type="transmembrane region" description="Helical" evidence="7">
    <location>
        <begin position="322"/>
        <end position="344"/>
    </location>
</feature>